<accession>A0A0E9VA07</accession>
<dbReference type="AlphaFoldDB" id="A0A0E9VA07"/>
<sequence length="36" mass="4084">MLPKTVVFIFLLKPSLYLSSLFVLKLLFNLNEASAL</sequence>
<evidence type="ECO:0000256" key="1">
    <source>
        <dbReference type="SAM" id="Phobius"/>
    </source>
</evidence>
<dbReference type="EMBL" id="GBXM01033731">
    <property type="protein sequence ID" value="JAH74846.1"/>
    <property type="molecule type" value="Transcribed_RNA"/>
</dbReference>
<keyword evidence="1" id="KW-1133">Transmembrane helix</keyword>
<reference evidence="2" key="1">
    <citation type="submission" date="2014-11" db="EMBL/GenBank/DDBJ databases">
        <authorList>
            <person name="Amaro Gonzalez C."/>
        </authorList>
    </citation>
    <scope>NUCLEOTIDE SEQUENCE</scope>
</reference>
<protein>
    <submittedName>
        <fullName evidence="2">Uncharacterized protein</fullName>
    </submittedName>
</protein>
<reference evidence="2" key="2">
    <citation type="journal article" date="2015" name="Fish Shellfish Immunol.">
        <title>Early steps in the European eel (Anguilla anguilla)-Vibrio vulnificus interaction in the gills: Role of the RtxA13 toxin.</title>
        <authorList>
            <person name="Callol A."/>
            <person name="Pajuelo D."/>
            <person name="Ebbesson L."/>
            <person name="Teles M."/>
            <person name="MacKenzie S."/>
            <person name="Amaro C."/>
        </authorList>
    </citation>
    <scope>NUCLEOTIDE SEQUENCE</scope>
</reference>
<keyword evidence="1" id="KW-0812">Transmembrane</keyword>
<keyword evidence="1" id="KW-0472">Membrane</keyword>
<evidence type="ECO:0000313" key="2">
    <source>
        <dbReference type="EMBL" id="JAH74846.1"/>
    </source>
</evidence>
<organism evidence="2">
    <name type="scientific">Anguilla anguilla</name>
    <name type="common">European freshwater eel</name>
    <name type="synonym">Muraena anguilla</name>
    <dbReference type="NCBI Taxonomy" id="7936"/>
    <lineage>
        <taxon>Eukaryota</taxon>
        <taxon>Metazoa</taxon>
        <taxon>Chordata</taxon>
        <taxon>Craniata</taxon>
        <taxon>Vertebrata</taxon>
        <taxon>Euteleostomi</taxon>
        <taxon>Actinopterygii</taxon>
        <taxon>Neopterygii</taxon>
        <taxon>Teleostei</taxon>
        <taxon>Anguilliformes</taxon>
        <taxon>Anguillidae</taxon>
        <taxon>Anguilla</taxon>
    </lineage>
</organism>
<feature type="transmembrane region" description="Helical" evidence="1">
    <location>
        <begin position="6"/>
        <end position="28"/>
    </location>
</feature>
<name>A0A0E9VA07_ANGAN</name>
<proteinExistence type="predicted"/>